<dbReference type="InterPro" id="IPR027417">
    <property type="entry name" value="P-loop_NTPase"/>
</dbReference>
<protein>
    <submittedName>
        <fullName evidence="4">ATPase family AAA domain-containing protein 5-like</fullName>
    </submittedName>
</protein>
<dbReference type="SUPFAM" id="SSF52540">
    <property type="entry name" value="P-loop containing nucleoside triphosphate hydrolases"/>
    <property type="match status" value="1"/>
</dbReference>
<dbReference type="Proteomes" id="UP000322000">
    <property type="component" value="Chromosome 1"/>
</dbReference>
<dbReference type="GO" id="GO:0005524">
    <property type="term" value="F:ATP binding"/>
    <property type="evidence" value="ECO:0007669"/>
    <property type="project" value="InterPro"/>
</dbReference>
<name>A0A7E5VSU2_TRINI</name>
<feature type="compositionally biased region" description="Polar residues" evidence="1">
    <location>
        <begin position="870"/>
        <end position="885"/>
    </location>
</feature>
<dbReference type="Gene3D" id="3.40.50.300">
    <property type="entry name" value="P-loop containing nucleotide triphosphate hydrolases"/>
    <property type="match status" value="1"/>
</dbReference>
<dbReference type="KEGG" id="tnl:113496376"/>
<dbReference type="PANTHER" id="PTHR23389">
    <property type="entry name" value="CHROMOSOME TRANSMISSION FIDELITY FACTOR 18"/>
    <property type="match status" value="1"/>
</dbReference>
<dbReference type="RefSeq" id="XP_026731369.1">
    <property type="nucleotide sequence ID" value="XM_026875568.1"/>
</dbReference>
<keyword evidence="3" id="KW-1185">Reference proteome</keyword>
<evidence type="ECO:0000313" key="4">
    <source>
        <dbReference type="RefSeq" id="XP_026731369.1"/>
    </source>
</evidence>
<feature type="domain" description="AAA+ ATPase" evidence="2">
    <location>
        <begin position="817"/>
        <end position="1001"/>
    </location>
</feature>
<dbReference type="PANTHER" id="PTHR23389:SF21">
    <property type="entry name" value="ATPASE FAMILY AAA DOMAIN-CONTAINING PROTEIN 5"/>
    <property type="match status" value="1"/>
</dbReference>
<dbReference type="GO" id="GO:0005634">
    <property type="term" value="C:nucleus"/>
    <property type="evidence" value="ECO:0007669"/>
    <property type="project" value="TreeGrafter"/>
</dbReference>
<dbReference type="FunCoup" id="A0A7E5VSU2">
    <property type="interactions" value="174"/>
</dbReference>
<gene>
    <name evidence="4" type="primary">LOC113496376</name>
</gene>
<dbReference type="Pfam" id="PF00004">
    <property type="entry name" value="AAA"/>
    <property type="match status" value="1"/>
</dbReference>
<dbReference type="InterPro" id="IPR003593">
    <property type="entry name" value="AAA+_ATPase"/>
</dbReference>
<dbReference type="SMART" id="SM00382">
    <property type="entry name" value="AAA"/>
    <property type="match status" value="1"/>
</dbReference>
<dbReference type="OrthoDB" id="9996895at2759"/>
<reference evidence="4" key="1">
    <citation type="submission" date="2025-08" db="UniProtKB">
        <authorList>
            <consortium name="RefSeq"/>
        </authorList>
    </citation>
    <scope>IDENTIFICATION</scope>
</reference>
<dbReference type="GeneID" id="113496376"/>
<evidence type="ECO:0000256" key="1">
    <source>
        <dbReference type="SAM" id="MobiDB-lite"/>
    </source>
</evidence>
<evidence type="ECO:0000313" key="3">
    <source>
        <dbReference type="Proteomes" id="UP000322000"/>
    </source>
</evidence>
<feature type="region of interest" description="Disordered" evidence="1">
    <location>
        <begin position="870"/>
        <end position="889"/>
    </location>
</feature>
<dbReference type="GO" id="GO:0061860">
    <property type="term" value="F:DNA clamp unloader activity"/>
    <property type="evidence" value="ECO:0007669"/>
    <property type="project" value="TreeGrafter"/>
</dbReference>
<proteinExistence type="predicted"/>
<feature type="compositionally biased region" description="Low complexity" evidence="1">
    <location>
        <begin position="798"/>
        <end position="807"/>
    </location>
</feature>
<feature type="region of interest" description="Disordered" evidence="1">
    <location>
        <begin position="789"/>
        <end position="810"/>
    </location>
</feature>
<dbReference type="InterPro" id="IPR003959">
    <property type="entry name" value="ATPase_AAA_core"/>
</dbReference>
<accession>A0A7E5VSU2</accession>
<sequence>MDKIAKKNHDYKIANVKLKSDVRLAQLCRQIDFREGMTSLVALESVTVIDDINSIQTSTSHVNCAKNQQHRHVLKAKENIYKHKCNKVLKRKLKKYKLRQDGCEDQDVLDVSKTLISALIIKSPRSSKDPANTDEALSDFEEYQPAPNYLFKMGRRKETLKIGKSLKHSNVNGKQNAIITSPTNQDKKQTNAFKLLMDSRNKSIGSNSPGKEKKDDVTEIEEVERKSLKAKRQLLLQKMAEDKGSIRNKEIEEYQDKIIQKKMDLRAEKLKSMILKDAKSVKENKDTNKKTVKAQELEVTEKVEGMNNNVLKKVKKSLKIVDIFNTIEEPVNNSPVKKFLPKEDQEFLNKLSPSLKKKESMLSYFKKLERDFDCPEESNDSIIKVKLQPRGKKKGKKKLSLKKDSIGESSTSEIIQITEENDNSVTSNQNGDDIIEVIDKEVITILVNDNKKSFAGVEPLKKSILNDLVVKSDRQKRKRNGNVVCNVSEMEKSEFKHESRPKRSVKRPMKYIDDYDDLYMSSSDEELHIFTPRKKKHIESVVDVKETEEVSKPLKLSEGSQKLKLGPKVVKATDSPKKPSKLAPIFAPKQIDPAALEAKQKFLQSGVPDKLKRVINQQKNYQTQDPSFSVVVHIQQNCKPTEKCDLLIPLRDINEDLSPLTYEDDAFKKLLHLTDEPTVHVIDSNCRSSTQSMLQSIKQSHPKFPVYRTYRYLKGKGTGELKDCNNVDLDNSIEILNDIVDVINDSPDRLNWTDKYKAMSTKQIIGNFESIKELRKWLILWTENELKQKSKSKPKAGSDSSDYYQSDTDSRDSMKTMNNLLILTGPTGCGKTASVYAVAAELAMKVIEVNASSKRTGKIMLQDLQEATQSHKVNRGSANIDNSQKSQEKSQIEVIKTNKKRGRPKKIVENEKIKRVVKCDVSSNTPPSQESTRTDSSLILIDDADIVFEQDDGFSSAIVQLVQCSKRPVILITSSTVCPHLQRFLQNGKILRMCPLLPRMLGTWLDIMCLADSGVCWPGAGAQFLSFFKGDIRKTINYLQFYTPFYVHSNKSDEETVSQSVDFYRPHIDEEGSCISWADNDYSEDKTPVVSNNFNMDSKTDTIWTDFVSKHSNLLTFFYPVQLFNIWWSLPHLLTSQPNLRNIINKPNDRIQSKNICSELEAMANAVDSFSLADYISHKNPDLNSNLTSKPWYCPEEHSVSERENWDYYKKEYETTDEICHHLVTSSIVAAQTVLGCDGKIELSLPGMNLQREKDKIVARHKSLTSYLNTSSVLDRRSLALDYWPSCRSICRVEKSKNDTNMKRNNRFCHYLKSLNVLCKSDTFDNLCDSLHSSEGTESNN</sequence>
<dbReference type="GO" id="GO:0016887">
    <property type="term" value="F:ATP hydrolysis activity"/>
    <property type="evidence" value="ECO:0007669"/>
    <property type="project" value="InterPro"/>
</dbReference>
<dbReference type="GO" id="GO:0003677">
    <property type="term" value="F:DNA binding"/>
    <property type="evidence" value="ECO:0007669"/>
    <property type="project" value="TreeGrafter"/>
</dbReference>
<organism evidence="3 4">
    <name type="scientific">Trichoplusia ni</name>
    <name type="common">Cabbage looper</name>
    <dbReference type="NCBI Taxonomy" id="7111"/>
    <lineage>
        <taxon>Eukaryota</taxon>
        <taxon>Metazoa</taxon>
        <taxon>Ecdysozoa</taxon>
        <taxon>Arthropoda</taxon>
        <taxon>Hexapoda</taxon>
        <taxon>Insecta</taxon>
        <taxon>Pterygota</taxon>
        <taxon>Neoptera</taxon>
        <taxon>Endopterygota</taxon>
        <taxon>Lepidoptera</taxon>
        <taxon>Glossata</taxon>
        <taxon>Ditrysia</taxon>
        <taxon>Noctuoidea</taxon>
        <taxon>Noctuidae</taxon>
        <taxon>Plusiinae</taxon>
        <taxon>Trichoplusia</taxon>
    </lineage>
</organism>
<dbReference type="CTD" id="39770"/>
<dbReference type="InParanoid" id="A0A7E5VSU2"/>
<evidence type="ECO:0000259" key="2">
    <source>
        <dbReference type="SMART" id="SM00382"/>
    </source>
</evidence>